<keyword evidence="1" id="KW-1133">Transmembrane helix</keyword>
<name>A0A1G8NDS1_9BURK</name>
<reference evidence="2 3" key="1">
    <citation type="submission" date="2016-10" db="EMBL/GenBank/DDBJ databases">
        <authorList>
            <person name="de Groot N.N."/>
        </authorList>
    </citation>
    <scope>NUCLEOTIDE SEQUENCE [LARGE SCALE GENOMIC DNA]</scope>
    <source>
        <strain evidence="2 3">LMG 2247</strain>
    </source>
</reference>
<keyword evidence="1" id="KW-0812">Transmembrane</keyword>
<organism evidence="2 3">
    <name type="scientific">Paraburkholderia phenazinium</name>
    <dbReference type="NCBI Taxonomy" id="60549"/>
    <lineage>
        <taxon>Bacteria</taxon>
        <taxon>Pseudomonadati</taxon>
        <taxon>Pseudomonadota</taxon>
        <taxon>Betaproteobacteria</taxon>
        <taxon>Burkholderiales</taxon>
        <taxon>Burkholderiaceae</taxon>
        <taxon>Paraburkholderia</taxon>
    </lineage>
</organism>
<feature type="transmembrane region" description="Helical" evidence="1">
    <location>
        <begin position="38"/>
        <end position="57"/>
    </location>
</feature>
<proteinExistence type="predicted"/>
<evidence type="ECO:0000313" key="3">
    <source>
        <dbReference type="Proteomes" id="UP000199706"/>
    </source>
</evidence>
<accession>A0A1G8NDS1</accession>
<sequence length="305" mass="32289">MSTLLAQHAAAAGETALLSSWLNRLRLPLTAWSGRRRLLVGVLIGIAVFCAGANAWISADLAGVQAGRAALSEARNRLARAQRSLGELPELRRNVAAMPLGPAPEPWTPADDVRLISLLAARSGVTLLTLAPGAGHDAGSAGLDTMRSMHLTAQADFLHLMVFLRGLSDLPLLVVPEDVTVKRGTGVLLISANLHLFHALSPAPVRQELFIDEDLEADDEVVVFYDPFSVQPQADGDAAQAGLLRLVGLLRDRTRGLALLETADGAATVERGQRVGDDRVTGMDALSITLTNRVGSRTLALTEAS</sequence>
<keyword evidence="1" id="KW-0472">Membrane</keyword>
<dbReference type="EMBL" id="FNCJ01000034">
    <property type="protein sequence ID" value="SDI78404.1"/>
    <property type="molecule type" value="Genomic_DNA"/>
</dbReference>
<gene>
    <name evidence="2" type="ORF">SAMN05216466_13446</name>
</gene>
<protein>
    <recommendedName>
        <fullName evidence="4">Tfp pilus assembly protein PilO</fullName>
    </recommendedName>
</protein>
<dbReference type="Proteomes" id="UP000199706">
    <property type="component" value="Unassembled WGS sequence"/>
</dbReference>
<evidence type="ECO:0008006" key="4">
    <source>
        <dbReference type="Google" id="ProtNLM"/>
    </source>
</evidence>
<dbReference type="AlphaFoldDB" id="A0A1G8NDS1"/>
<dbReference type="RefSeq" id="WP_090695826.1">
    <property type="nucleotide sequence ID" value="NZ_CADERL010000019.1"/>
</dbReference>
<dbReference type="OrthoDB" id="8999741at2"/>
<evidence type="ECO:0000256" key="1">
    <source>
        <dbReference type="SAM" id="Phobius"/>
    </source>
</evidence>
<evidence type="ECO:0000313" key="2">
    <source>
        <dbReference type="EMBL" id="SDI78404.1"/>
    </source>
</evidence>